<comment type="caution">
    <text evidence="2">The sequence shown here is derived from an EMBL/GenBank/DDBJ whole genome shotgun (WGS) entry which is preliminary data.</text>
</comment>
<organism evidence="2 3">
    <name type="scientific">Aphis glycines</name>
    <name type="common">Soybean aphid</name>
    <dbReference type="NCBI Taxonomy" id="307491"/>
    <lineage>
        <taxon>Eukaryota</taxon>
        <taxon>Metazoa</taxon>
        <taxon>Ecdysozoa</taxon>
        <taxon>Arthropoda</taxon>
        <taxon>Hexapoda</taxon>
        <taxon>Insecta</taxon>
        <taxon>Pterygota</taxon>
        <taxon>Neoptera</taxon>
        <taxon>Paraneoptera</taxon>
        <taxon>Hemiptera</taxon>
        <taxon>Sternorrhyncha</taxon>
        <taxon>Aphidomorpha</taxon>
        <taxon>Aphidoidea</taxon>
        <taxon>Aphididae</taxon>
        <taxon>Aphidini</taxon>
        <taxon>Aphis</taxon>
        <taxon>Aphis</taxon>
    </lineage>
</organism>
<evidence type="ECO:0000313" key="2">
    <source>
        <dbReference type="EMBL" id="KAE9525588.1"/>
    </source>
</evidence>
<evidence type="ECO:0000313" key="3">
    <source>
        <dbReference type="Proteomes" id="UP000475862"/>
    </source>
</evidence>
<protein>
    <submittedName>
        <fullName evidence="2">Uncharacterized protein</fullName>
    </submittedName>
</protein>
<dbReference type="EMBL" id="VYZN01000059">
    <property type="protein sequence ID" value="KAE9525588.1"/>
    <property type="molecule type" value="Genomic_DNA"/>
</dbReference>
<evidence type="ECO:0000256" key="1">
    <source>
        <dbReference type="SAM" id="MobiDB-lite"/>
    </source>
</evidence>
<gene>
    <name evidence="2" type="ORF">AGLY_014115</name>
</gene>
<sequence length="530" mass="60065">MIPMSVMRDTLGLFWDDRSYRKTAYRLSVMGQMKVYGGSWNLPGVKDFGDPFALYVVQDEDAYAASTSAAPPTTLTTPEKPTASTSASPVNVRKALQSMSLNSQLPLNHPLVTMLKNTLKISHGESSNACDNYIANVSLVLYHVHDHLVKSGTPPMHWADLVRKSLGQTKATTISYLKNLRLLIGNIIKCYVNEEGSFPKGFDLFPCQETIIRIKVLDHKLDLLYKRTTKQQPAELIQRKTNEAQNIPDYSDVVASLAKIYSTIDDNLKDLESAFEAKTGTLVVRSEKTSSYSERMSTVGLAIHLLWASKQRSGVAVNMTLREWEARQEHAGNVVVIVSDHKTGDKEPASLVIDDEMASLMDRYYQLRSRTGFERQNFFLTNRGEKIVKIYDNINKIYGARLSANVLRRMVETSSRDHGTATSAGIAKALQHSDDTVVCFEDIFDPMPYKKFVNSEWIERLKDEEIYREYPLFLFLKHGTPYITPVQKIMDRSDGAQTVFFLIFLSIQYTCMHKINWHICMTHNVMGQLD</sequence>
<keyword evidence="3" id="KW-1185">Reference proteome</keyword>
<dbReference type="OrthoDB" id="8929197at2759"/>
<name>A0A6G0T6B0_APHGL</name>
<accession>A0A6G0T6B0</accession>
<proteinExistence type="predicted"/>
<feature type="compositionally biased region" description="Low complexity" evidence="1">
    <location>
        <begin position="67"/>
        <end position="85"/>
    </location>
</feature>
<reference evidence="2 3" key="1">
    <citation type="submission" date="2019-08" db="EMBL/GenBank/DDBJ databases">
        <title>The genome of the soybean aphid Biotype 1, its phylome, world population structure and adaptation to the North American continent.</title>
        <authorList>
            <person name="Giordano R."/>
            <person name="Donthu R.K."/>
            <person name="Hernandez A.G."/>
            <person name="Wright C.L."/>
            <person name="Zimin A.V."/>
        </authorList>
    </citation>
    <scope>NUCLEOTIDE SEQUENCE [LARGE SCALE GENOMIC DNA]</scope>
    <source>
        <tissue evidence="2">Whole aphids</tissue>
    </source>
</reference>
<feature type="region of interest" description="Disordered" evidence="1">
    <location>
        <begin position="67"/>
        <end position="87"/>
    </location>
</feature>
<dbReference type="AlphaFoldDB" id="A0A6G0T6B0"/>
<dbReference type="Proteomes" id="UP000475862">
    <property type="component" value="Unassembled WGS sequence"/>
</dbReference>